<keyword evidence="2" id="KW-0540">Nuclease</keyword>
<gene>
    <name evidence="2" type="ORF">ElyMa_006752700</name>
</gene>
<reference evidence="2 3" key="1">
    <citation type="journal article" date="2021" name="Elife">
        <title>Chloroplast acquisition without the gene transfer in kleptoplastic sea slugs, Plakobranchus ocellatus.</title>
        <authorList>
            <person name="Maeda T."/>
            <person name="Takahashi S."/>
            <person name="Yoshida T."/>
            <person name="Shimamura S."/>
            <person name="Takaki Y."/>
            <person name="Nagai Y."/>
            <person name="Toyoda A."/>
            <person name="Suzuki Y."/>
            <person name="Arimoto A."/>
            <person name="Ishii H."/>
            <person name="Satoh N."/>
            <person name="Nishiyama T."/>
            <person name="Hasebe M."/>
            <person name="Maruyama T."/>
            <person name="Minagawa J."/>
            <person name="Obokata J."/>
            <person name="Shigenobu S."/>
        </authorList>
    </citation>
    <scope>NUCLEOTIDE SEQUENCE [LARGE SCALE GENOMIC DNA]</scope>
</reference>
<keyword evidence="2" id="KW-0255">Endonuclease</keyword>
<proteinExistence type="predicted"/>
<organism evidence="2 3">
    <name type="scientific">Elysia marginata</name>
    <dbReference type="NCBI Taxonomy" id="1093978"/>
    <lineage>
        <taxon>Eukaryota</taxon>
        <taxon>Metazoa</taxon>
        <taxon>Spiralia</taxon>
        <taxon>Lophotrochozoa</taxon>
        <taxon>Mollusca</taxon>
        <taxon>Gastropoda</taxon>
        <taxon>Heterobranchia</taxon>
        <taxon>Euthyneura</taxon>
        <taxon>Panpulmonata</taxon>
        <taxon>Sacoglossa</taxon>
        <taxon>Placobranchoidea</taxon>
        <taxon>Plakobranchidae</taxon>
        <taxon>Elysia</taxon>
    </lineage>
</organism>
<evidence type="ECO:0000313" key="3">
    <source>
        <dbReference type="Proteomes" id="UP000762676"/>
    </source>
</evidence>
<dbReference type="EMBL" id="BMAT01013531">
    <property type="protein sequence ID" value="GFS14706.1"/>
    <property type="molecule type" value="Genomic_DNA"/>
</dbReference>
<name>A0AAV4J1V9_9GAST</name>
<dbReference type="AlphaFoldDB" id="A0AAV4J1V9"/>
<evidence type="ECO:0000313" key="2">
    <source>
        <dbReference type="EMBL" id="GFS14706.1"/>
    </source>
</evidence>
<accession>A0AAV4J1V9</accession>
<keyword evidence="2" id="KW-0378">Hydrolase</keyword>
<protein>
    <submittedName>
        <fullName evidence="2">Endonuclease-reverse transcriptase</fullName>
    </submittedName>
</protein>
<keyword evidence="3" id="KW-1185">Reference proteome</keyword>
<feature type="compositionally biased region" description="Basic residues" evidence="1">
    <location>
        <begin position="76"/>
        <end position="91"/>
    </location>
</feature>
<dbReference type="Proteomes" id="UP000762676">
    <property type="component" value="Unassembled WGS sequence"/>
</dbReference>
<feature type="region of interest" description="Disordered" evidence="1">
    <location>
        <begin position="73"/>
        <end position="102"/>
    </location>
</feature>
<evidence type="ECO:0000256" key="1">
    <source>
        <dbReference type="SAM" id="MobiDB-lite"/>
    </source>
</evidence>
<dbReference type="GO" id="GO:0004519">
    <property type="term" value="F:endonuclease activity"/>
    <property type="evidence" value="ECO:0007669"/>
    <property type="project" value="UniProtKB-KW"/>
</dbReference>
<comment type="caution">
    <text evidence="2">The sequence shown here is derived from an EMBL/GenBank/DDBJ whole genome shotgun (WGS) entry which is preliminary data.</text>
</comment>
<sequence length="102" mass="12084">MAEKDLTILSSFHTKSLRKIVRILWPRIVSKQDLLDYCQQDSIEKVIVQKRWRWIAHVLRKDQNVIPRVAVQRKPEGHKKRGRPKITWKRTVKAETATMGQS</sequence>